<keyword evidence="3" id="KW-1185">Reference proteome</keyword>
<evidence type="ECO:0000256" key="1">
    <source>
        <dbReference type="SAM" id="SignalP"/>
    </source>
</evidence>
<dbReference type="Proteomes" id="UP000759131">
    <property type="component" value="Unassembled WGS sequence"/>
</dbReference>
<name>A0A7R9KWW6_9ACAR</name>
<dbReference type="OrthoDB" id="6525201at2759"/>
<dbReference type="EMBL" id="CAJPIZ010007090">
    <property type="protein sequence ID" value="CAG2110059.1"/>
    <property type="molecule type" value="Genomic_DNA"/>
</dbReference>
<dbReference type="EMBL" id="OC861665">
    <property type="protein sequence ID" value="CAD7629629.1"/>
    <property type="molecule type" value="Genomic_DNA"/>
</dbReference>
<evidence type="ECO:0000313" key="3">
    <source>
        <dbReference type="Proteomes" id="UP000759131"/>
    </source>
</evidence>
<organism evidence="2">
    <name type="scientific">Medioppia subpectinata</name>
    <dbReference type="NCBI Taxonomy" id="1979941"/>
    <lineage>
        <taxon>Eukaryota</taxon>
        <taxon>Metazoa</taxon>
        <taxon>Ecdysozoa</taxon>
        <taxon>Arthropoda</taxon>
        <taxon>Chelicerata</taxon>
        <taxon>Arachnida</taxon>
        <taxon>Acari</taxon>
        <taxon>Acariformes</taxon>
        <taxon>Sarcoptiformes</taxon>
        <taxon>Oribatida</taxon>
        <taxon>Brachypylina</taxon>
        <taxon>Oppioidea</taxon>
        <taxon>Oppiidae</taxon>
        <taxon>Medioppia</taxon>
    </lineage>
</organism>
<reference evidence="2" key="1">
    <citation type="submission" date="2020-11" db="EMBL/GenBank/DDBJ databases">
        <authorList>
            <person name="Tran Van P."/>
        </authorList>
    </citation>
    <scope>NUCLEOTIDE SEQUENCE</scope>
</reference>
<dbReference type="AlphaFoldDB" id="A0A7R9KWW6"/>
<feature type="non-terminal residue" evidence="2">
    <location>
        <position position="398"/>
    </location>
</feature>
<feature type="signal peptide" evidence="1">
    <location>
        <begin position="1"/>
        <end position="20"/>
    </location>
</feature>
<gene>
    <name evidence="2" type="ORF">OSB1V03_LOCUS10044</name>
</gene>
<evidence type="ECO:0000313" key="2">
    <source>
        <dbReference type="EMBL" id="CAD7629629.1"/>
    </source>
</evidence>
<sequence>MNKFIVTSLLVLSMVICCTSQALDYKLKTLTLSQTINRDNNLVLNCDLGLESNEELVGVNMQYKDQWYYGVDIGNMTERYDPNVIASDRLIDRTPPLYDRTSKYGHIRNVITGATESDDYDCFVTFRVSGLTFTQSSREVIVNRLRFTPQKGVENIKMNLDSNKQLYLTINPVDKANVNTEGQYECKVNYINPDGDDDHIEILRPLNRIKERYNNTVIDSTRVIDRVPPLYNSTVKYGHIRNVLSDTLPSDDFDCYITWYDGIGTYCTQSSRKVPDQRSIKTSILVNNVLSNQYSAGDDVKIHCDYQLQPKDTFVDLQAIKDDHRFYRYINKERVFFTPQTGIENIKVDANTNQRLWLTINPINRANDYTGGQYKCQVNYVKPDGGDAKIEHFVQLSL</sequence>
<accession>A0A7R9KWW6</accession>
<protein>
    <submittedName>
        <fullName evidence="2">Uncharacterized protein</fullName>
    </submittedName>
</protein>
<proteinExistence type="predicted"/>
<keyword evidence="1" id="KW-0732">Signal</keyword>
<feature type="chain" id="PRO_5036211065" evidence="1">
    <location>
        <begin position="21"/>
        <end position="398"/>
    </location>
</feature>